<dbReference type="GO" id="GO:0005540">
    <property type="term" value="F:hyaluronic acid binding"/>
    <property type="evidence" value="ECO:0007669"/>
    <property type="project" value="InterPro"/>
</dbReference>
<evidence type="ECO:0000256" key="1">
    <source>
        <dbReference type="SAM" id="Coils"/>
    </source>
</evidence>
<protein>
    <submittedName>
        <fullName evidence="3">Uncharacterized protein</fullName>
    </submittedName>
</protein>
<evidence type="ECO:0000256" key="2">
    <source>
        <dbReference type="SAM" id="MobiDB-lite"/>
    </source>
</evidence>
<dbReference type="AlphaFoldDB" id="A0A060YLU3"/>
<dbReference type="STRING" id="8022.A0A060YLU3"/>
<dbReference type="GO" id="GO:0016020">
    <property type="term" value="C:membrane"/>
    <property type="evidence" value="ECO:0007669"/>
    <property type="project" value="TreeGrafter"/>
</dbReference>
<evidence type="ECO:0000313" key="3">
    <source>
        <dbReference type="EMBL" id="CDQ90424.1"/>
    </source>
</evidence>
<sequence>MSFSRAPVKRFNENIGCAPAPGTYELKPGEVKGPASFHRSERFKLLKASGAPFIPPPSPSKDVPMSPVAVRRTMSVDGLVDGSMSKKDKSGQSMQMKQQKLLEKEIRSLVQQRGEQDRRLVTLEEELRKVEAKLLSAVREKTGLAANVTTLERQLAELKKTNEFLKNKVSADTTKKRIQSLSMELMEARNKLDVNDKEIIYWSLREETCKERHTQSKSNETSSDRTNHSIRERNGKKKSQREWKKCVWRNYLTGP</sequence>
<dbReference type="PaxDb" id="8022-A0A060YLU3"/>
<dbReference type="InterPro" id="IPR026203">
    <property type="entry name" value="IHABP"/>
</dbReference>
<organism evidence="3 4">
    <name type="scientific">Oncorhynchus mykiss</name>
    <name type="common">Rainbow trout</name>
    <name type="synonym">Salmo gairdneri</name>
    <dbReference type="NCBI Taxonomy" id="8022"/>
    <lineage>
        <taxon>Eukaryota</taxon>
        <taxon>Metazoa</taxon>
        <taxon>Chordata</taxon>
        <taxon>Craniata</taxon>
        <taxon>Vertebrata</taxon>
        <taxon>Euteleostomi</taxon>
        <taxon>Actinopterygii</taxon>
        <taxon>Neopterygii</taxon>
        <taxon>Teleostei</taxon>
        <taxon>Protacanthopterygii</taxon>
        <taxon>Salmoniformes</taxon>
        <taxon>Salmonidae</taxon>
        <taxon>Salmoninae</taxon>
        <taxon>Oncorhynchus</taxon>
    </lineage>
</organism>
<dbReference type="PANTHER" id="PTHR18956">
    <property type="entry name" value="HYALURONAN MEDIATED MOTILITY RECEPTOR"/>
    <property type="match status" value="1"/>
</dbReference>
<reference evidence="3" key="2">
    <citation type="submission" date="2014-03" db="EMBL/GenBank/DDBJ databases">
        <authorList>
            <person name="Genoscope - CEA"/>
        </authorList>
    </citation>
    <scope>NUCLEOTIDE SEQUENCE</scope>
</reference>
<feature type="region of interest" description="Disordered" evidence="2">
    <location>
        <begin position="211"/>
        <end position="242"/>
    </location>
</feature>
<keyword evidence="1" id="KW-0175">Coiled coil</keyword>
<gene>
    <name evidence="3" type="ORF">GSONMT00001092001</name>
</gene>
<accession>A0A060YLU3</accession>
<dbReference type="Proteomes" id="UP000193380">
    <property type="component" value="Unassembled WGS sequence"/>
</dbReference>
<dbReference type="Pfam" id="PF15905">
    <property type="entry name" value="HMMR_N"/>
    <property type="match status" value="1"/>
</dbReference>
<name>A0A060YLU3_ONCMY</name>
<reference evidence="3" key="1">
    <citation type="journal article" date="2014" name="Nat. Commun.">
        <title>The rainbow trout genome provides novel insights into evolution after whole-genome duplication in vertebrates.</title>
        <authorList>
            <person name="Berthelot C."/>
            <person name="Brunet F."/>
            <person name="Chalopin D."/>
            <person name="Juanchich A."/>
            <person name="Bernard M."/>
            <person name="Noel B."/>
            <person name="Bento P."/>
            <person name="Da Silva C."/>
            <person name="Labadie K."/>
            <person name="Alberti A."/>
            <person name="Aury J.M."/>
            <person name="Louis A."/>
            <person name="Dehais P."/>
            <person name="Bardou P."/>
            <person name="Montfort J."/>
            <person name="Klopp C."/>
            <person name="Cabau C."/>
            <person name="Gaspin C."/>
            <person name="Thorgaard G.H."/>
            <person name="Boussaha M."/>
            <person name="Quillet E."/>
            <person name="Guyomard R."/>
            <person name="Galiana D."/>
            <person name="Bobe J."/>
            <person name="Volff J.N."/>
            <person name="Genet C."/>
            <person name="Wincker P."/>
            <person name="Jaillon O."/>
            <person name="Roest Crollius H."/>
            <person name="Guiguen Y."/>
        </authorList>
    </citation>
    <scope>NUCLEOTIDE SEQUENCE [LARGE SCALE GENOMIC DNA]</scope>
</reference>
<dbReference type="EMBL" id="FR910518">
    <property type="protein sequence ID" value="CDQ90424.1"/>
    <property type="molecule type" value="Genomic_DNA"/>
</dbReference>
<dbReference type="PANTHER" id="PTHR18956:SF6">
    <property type="entry name" value="HYALURONAN MEDIATED MOTILITY RECEPTOR"/>
    <property type="match status" value="1"/>
</dbReference>
<proteinExistence type="predicted"/>
<feature type="coiled-coil region" evidence="1">
    <location>
        <begin position="106"/>
        <end position="198"/>
    </location>
</feature>
<evidence type="ECO:0000313" key="4">
    <source>
        <dbReference type="Proteomes" id="UP000193380"/>
    </source>
</evidence>
<feature type="compositionally biased region" description="Basic and acidic residues" evidence="2">
    <location>
        <begin position="222"/>
        <end position="233"/>
    </location>
</feature>